<keyword evidence="1" id="KW-0175">Coiled coil</keyword>
<gene>
    <name evidence="3" type="ORF">HPA02_27220</name>
</gene>
<dbReference type="EMBL" id="BJUK01000036">
    <property type="protein sequence ID" value="GEK48439.1"/>
    <property type="molecule type" value="Genomic_DNA"/>
</dbReference>
<evidence type="ECO:0000256" key="1">
    <source>
        <dbReference type="SAM" id="Coils"/>
    </source>
</evidence>
<organism evidence="3 4">
    <name type="scientific">Bisbaumannia pacifica</name>
    <dbReference type="NCBI Taxonomy" id="77098"/>
    <lineage>
        <taxon>Bacteria</taxon>
        <taxon>Pseudomonadati</taxon>
        <taxon>Pseudomonadota</taxon>
        <taxon>Gammaproteobacteria</taxon>
        <taxon>Oceanospirillales</taxon>
        <taxon>Halomonadaceae</taxon>
        <taxon>Bisbaumannia</taxon>
    </lineage>
</organism>
<protein>
    <recommendedName>
        <fullName evidence="5">Portal protein</fullName>
    </recommendedName>
</protein>
<reference evidence="3 4" key="1">
    <citation type="submission" date="2019-07" db="EMBL/GenBank/DDBJ databases">
        <title>Whole genome shotgun sequence of Halomonas pacifica NBRC 102220.</title>
        <authorList>
            <person name="Hosoyama A."/>
            <person name="Uohara A."/>
            <person name="Ohji S."/>
            <person name="Ichikawa N."/>
        </authorList>
    </citation>
    <scope>NUCLEOTIDE SEQUENCE [LARGE SCALE GENOMIC DNA]</scope>
    <source>
        <strain evidence="3 4">NBRC 102220</strain>
    </source>
</reference>
<keyword evidence="4" id="KW-1185">Reference proteome</keyword>
<dbReference type="AlphaFoldDB" id="A0A510XAI9"/>
<evidence type="ECO:0000313" key="4">
    <source>
        <dbReference type="Proteomes" id="UP000321275"/>
    </source>
</evidence>
<evidence type="ECO:0000313" key="3">
    <source>
        <dbReference type="EMBL" id="GEK48439.1"/>
    </source>
</evidence>
<evidence type="ECO:0000256" key="2">
    <source>
        <dbReference type="SAM" id="MobiDB-lite"/>
    </source>
</evidence>
<feature type="coiled-coil region" evidence="1">
    <location>
        <begin position="119"/>
        <end position="153"/>
    </location>
</feature>
<name>A0A510XAI9_9GAMM</name>
<proteinExistence type="predicted"/>
<feature type="region of interest" description="Disordered" evidence="2">
    <location>
        <begin position="712"/>
        <end position="733"/>
    </location>
</feature>
<dbReference type="Proteomes" id="UP000321275">
    <property type="component" value="Unassembled WGS sequence"/>
</dbReference>
<comment type="caution">
    <text evidence="3">The sequence shown here is derived from an EMBL/GenBank/DDBJ whole genome shotgun (WGS) entry which is preliminary data.</text>
</comment>
<sequence>MHPTDQDDQELAAERLQVFGRRLSRLAHEQVQQRASLETRWLEDIRQYHGEYDLQTSANLDKAEGSRVYVNITRNKTNAAEARLQDMLFPTDDRNWGIRPTPVPELDGIEPGEQMAGPNGEALDAYQQAEAIKREAKKKAEAMQAEIDDQLKEGRYQIKCRDVIHDAALIGTGVIKGPVIVGRTKKRWDTMEDGTSVLTIEEALEPSAERVDPWDFFPDMSARTIDECEFLFERHLWTKRQLREFARLPGTLPTQIREVVKGGKDNTQIAKDHTNDIRAITGVDSISSDTKYEVWEYHGPVSKSELIDAMEEAGDSLDEAEIDEIDDEIEAVVFFSGNFVLKVVLNPMDTEERPYSVFCWEKDESAIFGFGIPYLMRQPQRVINAAWRMMMDNAGASTSDIIVANREIIQPADGTWSSQPGKKKLYFLKDKQRDVREAFASFTIPNHQAELAAIFNMARQLADEETNLPLIAQGEQASHVTKTSSGMAMLMNSANIVLRRAVKNWDDDITRPTITRFYDWNMQYGEDPAVKGDYTVDARGSGALLVREKQQENLLVYANISAGNPELAMRRDWSGIDREIAKALEVPYENITLSDGEIQQQKEARQQQGDPETQLKMAELQLKQQQAELGAQQAQQEMQLKAQQQQWEQQYKAAELQSQQEARMAELALKEGITMRELETKLQLESSKLEAEMQKTAAKLQTERDKAAAQLTEQQNDRLARQRNMNMGYDAYG</sequence>
<evidence type="ECO:0008006" key="5">
    <source>
        <dbReference type="Google" id="ProtNLM"/>
    </source>
</evidence>
<dbReference type="OrthoDB" id="6105065at2"/>
<dbReference type="RefSeq" id="WP_146803770.1">
    <property type="nucleotide sequence ID" value="NZ_BJUK01000036.1"/>
</dbReference>
<accession>A0A510XAI9</accession>